<accession>A0A2D3LMH6</accession>
<dbReference type="EMBL" id="CP024728">
    <property type="protein sequence ID" value="ATV31792.1"/>
    <property type="molecule type" value="Genomic_DNA"/>
</dbReference>
<sequence length="64" mass="7267">MMLQKGLHTFKDSTLKNSPNALKTPKKGVNIFHKLIYCITVSLSTLCKTYCFAIQKRLFCAVKT</sequence>
<proteinExistence type="predicted"/>
<reference evidence="1 2" key="1">
    <citation type="submission" date="2017-11" db="EMBL/GenBank/DDBJ databases">
        <title>Genome sequencing of Prevotella intermedia KCOM 1949.</title>
        <authorList>
            <person name="Kook J.-K."/>
            <person name="Park S.-N."/>
            <person name="Lim Y.K."/>
        </authorList>
    </citation>
    <scope>NUCLEOTIDE SEQUENCE [LARGE SCALE GENOMIC DNA]</scope>
    <source>
        <strain evidence="1 2">KCOM 1949</strain>
    </source>
</reference>
<dbReference type="AlphaFoldDB" id="A0A2D3LMH6"/>
<name>A0A2D3LMH6_PREIN</name>
<evidence type="ECO:0000313" key="2">
    <source>
        <dbReference type="Proteomes" id="UP000230742"/>
    </source>
</evidence>
<organism evidence="1 2">
    <name type="scientific">Prevotella intermedia</name>
    <dbReference type="NCBI Taxonomy" id="28131"/>
    <lineage>
        <taxon>Bacteria</taxon>
        <taxon>Pseudomonadati</taxon>
        <taxon>Bacteroidota</taxon>
        <taxon>Bacteroidia</taxon>
        <taxon>Bacteroidales</taxon>
        <taxon>Prevotellaceae</taxon>
        <taxon>Prevotella</taxon>
    </lineage>
</organism>
<protein>
    <submittedName>
        <fullName evidence="1">Uncharacterized protein</fullName>
    </submittedName>
</protein>
<evidence type="ECO:0000313" key="1">
    <source>
        <dbReference type="EMBL" id="ATV31792.1"/>
    </source>
</evidence>
<dbReference type="Proteomes" id="UP000230742">
    <property type="component" value="Chromosome 2"/>
</dbReference>
<gene>
    <name evidence="1" type="ORF">CTM46_09680</name>
</gene>